<evidence type="ECO:0000313" key="8">
    <source>
        <dbReference type="Proteomes" id="UP001150062"/>
    </source>
</evidence>
<comment type="similarity">
    <text evidence="1">Belongs to the CAND family.</text>
</comment>
<reference evidence="7" key="1">
    <citation type="submission" date="2022-08" db="EMBL/GenBank/DDBJ databases">
        <title>Novel sulfate-reducing endosymbionts in the free-living metamonad Anaeramoeba.</title>
        <authorList>
            <person name="Jerlstrom-Hultqvist J."/>
            <person name="Cepicka I."/>
            <person name="Gallot-Lavallee L."/>
            <person name="Salas-Leiva D."/>
            <person name="Curtis B.A."/>
            <person name="Zahonova K."/>
            <person name="Pipaliya S."/>
            <person name="Dacks J."/>
            <person name="Roger A.J."/>
        </authorList>
    </citation>
    <scope>NUCLEOTIDE SEQUENCE</scope>
    <source>
        <strain evidence="7">Schooner1</strain>
    </source>
</reference>
<feature type="coiled-coil region" evidence="4">
    <location>
        <begin position="384"/>
        <end position="411"/>
    </location>
</feature>
<dbReference type="InterPro" id="IPR011989">
    <property type="entry name" value="ARM-like"/>
</dbReference>
<dbReference type="PANTHER" id="PTHR12696">
    <property type="entry name" value="TIP120"/>
    <property type="match status" value="1"/>
</dbReference>
<dbReference type="InterPro" id="IPR013932">
    <property type="entry name" value="TATA-bd_TIP120"/>
</dbReference>
<evidence type="ECO:0000256" key="5">
    <source>
        <dbReference type="SAM" id="MobiDB-lite"/>
    </source>
</evidence>
<dbReference type="Proteomes" id="UP001150062">
    <property type="component" value="Unassembled WGS sequence"/>
</dbReference>
<evidence type="ECO:0000256" key="2">
    <source>
        <dbReference type="ARBA" id="ARBA00022737"/>
    </source>
</evidence>
<dbReference type="InterPro" id="IPR016024">
    <property type="entry name" value="ARM-type_fold"/>
</dbReference>
<keyword evidence="2" id="KW-0677">Repeat</keyword>
<dbReference type="InterPro" id="IPR039852">
    <property type="entry name" value="CAND1/CAND2"/>
</dbReference>
<dbReference type="Pfam" id="PF08623">
    <property type="entry name" value="TIP120"/>
    <property type="match status" value="1"/>
</dbReference>
<sequence>MLYIDLLRELITQFGKFFTDHLTSIQKVLLNHLTISSPKRSIECLSQLASVSSNIIFSDLMEELIEKIINEKNIINLKIHIEAVSMICAKSGHNFGNFLHQLIPLIVKYCKEEKYEEEDELREICLQCIEILIARFPNEISNYFDTFLQLCSELIKFDPNRFDDDEIEDESELSSDSEYFSDSLSDDEFSSDSDGFVLSDIEYSDSDDLSWKVRKASAKCLIKLILTRPDEIKLLYESVFKLIISIREHDKNVFIQLFEILYLLYEQTNLNELKLSDQKFIKELIDSNIDKQLKFICNEPKSTTLQISVFSFKLLSKLCRLFPNSSSKKLDYFIGKIDFILKDKNKNINIRVEALNCLLTIFETQKVDKIFNYIKQFSTQILKIIKIENSLQQEEETMQQQRQQQQQSQQQQQIILKGLKLCQQIIVIIRTTINLTNNQNEEFYKEITEQIYKITFNNIKQNIVDLFIKQECILTLSKLIVFVSCYLNNDTINICFDTLLEFLKKDQTKLITLKAFSEIANSKDNFPMNSILNELIFELSSLLRNKKNNLKRLSLITLHFLFDNHYSKIDEKVENNLFNHLTLLISEDDRNLVDLSIQLVSSILKQNNENISYVLPTILPKIIQFVPKSLFQGNIVKTVLVFFQGLVQLKGQKISYEMIVDMFFQLLNKSSTEITFTNQFYISISQCIAAMTIYAPKESFLNFLTLIKKILNSNKKESDHLFCLYSLGYIGRSIDLSEQTDLSNLILTFFASPSKNIKSASSWCLGSLSLGNIIFYLPILIRTAKSKEQNDLYLILRSLREILTLIDLTDEIKVKNLKTFSNELLNLYFLHSNNPEDGIRQVISESVGRLTVIDPEMIFLQIANQLNTESELIKKTLISSLKWMIQTKNNQTATMKSSSSSSSSFSSSTFSTSSLIIDELLQKYLWKFFSPITDSNYLIRLSVLSSLNFIIHKRHYVIKKIIPKIIEGLYSETVIKTELIKETKFGKTTSVLDKGLENRKLAFDTINVILKHYNTKLKLSKLIKISINGLLDTDTDIIIISNRILSKLVKLVPNQIKQFSSKFIKPFEKILNKKIQPVFSSQQAERNDSLIFSTLKVIKLILEIPEIGKCSDFMDFFETTIKTDLSLKKKYEELNNTLDDFINN</sequence>
<feature type="domain" description="TATA-binding protein interacting (TIP20)" evidence="6">
    <location>
        <begin position="958"/>
        <end position="1119"/>
    </location>
</feature>
<comment type="caution">
    <text evidence="7">The sequence shown here is derived from an EMBL/GenBank/DDBJ whole genome shotgun (WGS) entry which is preliminary data.</text>
</comment>
<proteinExistence type="inferred from homology"/>
<name>A0ABQ8YN68_9EUKA</name>
<accession>A0ABQ8YN68</accession>
<gene>
    <name evidence="7" type="ORF">M0813_19808</name>
</gene>
<keyword evidence="4" id="KW-0175">Coiled coil</keyword>
<organism evidence="7 8">
    <name type="scientific">Anaeramoeba flamelloides</name>
    <dbReference type="NCBI Taxonomy" id="1746091"/>
    <lineage>
        <taxon>Eukaryota</taxon>
        <taxon>Metamonada</taxon>
        <taxon>Anaeramoebidae</taxon>
        <taxon>Anaeramoeba</taxon>
    </lineage>
</organism>
<dbReference type="SUPFAM" id="SSF48371">
    <property type="entry name" value="ARM repeat"/>
    <property type="match status" value="1"/>
</dbReference>
<evidence type="ECO:0000259" key="6">
    <source>
        <dbReference type="Pfam" id="PF08623"/>
    </source>
</evidence>
<dbReference type="EMBL" id="JAOAOG010000140">
    <property type="protein sequence ID" value="KAJ6246048.1"/>
    <property type="molecule type" value="Genomic_DNA"/>
</dbReference>
<protein>
    <submittedName>
        <fullName evidence="7">TIP120 domain-containing protein</fullName>
    </submittedName>
</protein>
<evidence type="ECO:0000256" key="4">
    <source>
        <dbReference type="SAM" id="Coils"/>
    </source>
</evidence>
<keyword evidence="3" id="KW-0833">Ubl conjugation pathway</keyword>
<evidence type="ECO:0000256" key="1">
    <source>
        <dbReference type="ARBA" id="ARBA00007657"/>
    </source>
</evidence>
<evidence type="ECO:0000256" key="3">
    <source>
        <dbReference type="ARBA" id="ARBA00022786"/>
    </source>
</evidence>
<feature type="region of interest" description="Disordered" evidence="5">
    <location>
        <begin position="170"/>
        <end position="191"/>
    </location>
</feature>
<keyword evidence="8" id="KW-1185">Reference proteome</keyword>
<evidence type="ECO:0000313" key="7">
    <source>
        <dbReference type="EMBL" id="KAJ6246048.1"/>
    </source>
</evidence>
<dbReference type="Gene3D" id="1.25.10.10">
    <property type="entry name" value="Leucine-rich Repeat Variant"/>
    <property type="match status" value="1"/>
</dbReference>